<evidence type="ECO:0000313" key="2">
    <source>
        <dbReference type="EMBL" id="EMA43528.1"/>
    </source>
</evidence>
<gene>
    <name evidence="2" type="ORF">C449_13242</name>
</gene>
<sequence length="599" mass="61680">MVKRRAFLKTSLAAAGTAAMLSTDAGSGIATAESTGAAGAMEACKVGANPNQVPPAVEELRSDDPDEIYNGDIVSPGNFDTPGHPHREAYRSLAETERRFRDGVQQQKAVPSPADFENVVNAVDDLGADPSGETPANSAIESGAEPGTLIILPKGATFLLDGDLNLSPSGAFGMVGKGFENTKKPPGESAPRFVSAPNTQARLILGPVERGLFGGFILDQSANVSGIGLLAETESGFVLVRAVRVIGVQDNTSATGQGNQESTNHSLCTPIARSSEGAIRVQQFIMSDHGIPGDKNSGGVPGFWVGKTNRGLVELVQCASTGGSDNGIYGSRTHGDLHIIDGAYFNNEVSQIRFAGEGSWAVGCTVGLDREKYDGPRPSEFLKEFSSNGVKTEIPDFIDKPGGGRLENCEVVARNVTSSNVGSLIFVRGFSGALTVNNCRVINGVDGMASLSARPPGSGYGTKSKPPYAVNVSDSTFTGIQNSAAAIEIQDRPASTVTNTCIKIEGAGPGDIVGASANKCTYGMECKSAGTTGPVGSAVNFVVGGITSFVSGLFKGAAVIATVPFIILLVAGLLSLLLASSLPAAFGLLAAAIKFFAKD</sequence>
<evidence type="ECO:0000313" key="3">
    <source>
        <dbReference type="Proteomes" id="UP000011669"/>
    </source>
</evidence>
<keyword evidence="3" id="KW-1185">Reference proteome</keyword>
<keyword evidence="1" id="KW-0472">Membrane</keyword>
<dbReference type="STRING" id="1227455.C449_13242"/>
<reference evidence="2 3" key="1">
    <citation type="journal article" date="2014" name="PLoS Genet.">
        <title>Phylogenetically driven sequencing of extremely halophilic archaea reveals strategies for static and dynamic osmo-response.</title>
        <authorList>
            <person name="Becker E.A."/>
            <person name="Seitzer P.M."/>
            <person name="Tritt A."/>
            <person name="Larsen D."/>
            <person name="Krusor M."/>
            <person name="Yao A.I."/>
            <person name="Wu D."/>
            <person name="Madern D."/>
            <person name="Eisen J.A."/>
            <person name="Darling A.E."/>
            <person name="Facciotti M.T."/>
        </authorList>
    </citation>
    <scope>NUCLEOTIDE SEQUENCE [LARGE SCALE GENOMIC DNA]</scope>
    <source>
        <strain evidence="2 3">DSM 5350</strain>
    </source>
</reference>
<name>M0MDZ6_9EURY</name>
<feature type="transmembrane region" description="Helical" evidence="1">
    <location>
        <begin position="565"/>
        <end position="593"/>
    </location>
</feature>
<accession>M0MDZ6</accession>
<dbReference type="InParanoid" id="M0MDZ6"/>
<dbReference type="EMBL" id="AOMD01000029">
    <property type="protein sequence ID" value="EMA43528.1"/>
    <property type="molecule type" value="Genomic_DNA"/>
</dbReference>
<keyword evidence="1" id="KW-1133">Transmembrane helix</keyword>
<evidence type="ECO:0008006" key="4">
    <source>
        <dbReference type="Google" id="ProtNLM"/>
    </source>
</evidence>
<dbReference type="PATRIC" id="fig|1227455.4.peg.2706"/>
<comment type="caution">
    <text evidence="2">The sequence shown here is derived from an EMBL/GenBank/DDBJ whole genome shotgun (WGS) entry which is preliminary data.</text>
</comment>
<dbReference type="Proteomes" id="UP000011669">
    <property type="component" value="Unassembled WGS sequence"/>
</dbReference>
<organism evidence="2 3">
    <name type="scientific">Halococcus saccharolyticus DSM 5350</name>
    <dbReference type="NCBI Taxonomy" id="1227455"/>
    <lineage>
        <taxon>Archaea</taxon>
        <taxon>Methanobacteriati</taxon>
        <taxon>Methanobacteriota</taxon>
        <taxon>Stenosarchaea group</taxon>
        <taxon>Halobacteria</taxon>
        <taxon>Halobacteriales</taxon>
        <taxon>Halococcaceae</taxon>
        <taxon>Halococcus</taxon>
    </lineage>
</organism>
<proteinExistence type="predicted"/>
<evidence type="ECO:0000256" key="1">
    <source>
        <dbReference type="SAM" id="Phobius"/>
    </source>
</evidence>
<dbReference type="PROSITE" id="PS51318">
    <property type="entry name" value="TAT"/>
    <property type="match status" value="1"/>
</dbReference>
<dbReference type="InterPro" id="IPR006311">
    <property type="entry name" value="TAT_signal"/>
</dbReference>
<keyword evidence="1" id="KW-0812">Transmembrane</keyword>
<protein>
    <recommendedName>
        <fullName evidence="4">Right handed beta helix domain-containing protein</fullName>
    </recommendedName>
</protein>
<dbReference type="AlphaFoldDB" id="M0MDZ6"/>